<gene>
    <name evidence="1" type="ORF">SMRZ_LOCUS995</name>
</gene>
<evidence type="ECO:0000313" key="1">
    <source>
        <dbReference type="EMBL" id="VDO49881.1"/>
    </source>
</evidence>
<name>A0A183LB20_9TREM</name>
<proteinExistence type="predicted"/>
<dbReference type="Proteomes" id="UP000277204">
    <property type="component" value="Unassembled WGS sequence"/>
</dbReference>
<keyword evidence="2" id="KW-1185">Reference proteome</keyword>
<sequence>MLNQTVLFMSLILQIAIVLTNLKMHLLTSKICRVRSICLK</sequence>
<reference evidence="1 2" key="1">
    <citation type="submission" date="2018-11" db="EMBL/GenBank/DDBJ databases">
        <authorList>
            <consortium name="Pathogen Informatics"/>
        </authorList>
    </citation>
    <scope>NUCLEOTIDE SEQUENCE [LARGE SCALE GENOMIC DNA]</scope>
    <source>
        <strain evidence="1 2">Zambia</strain>
    </source>
</reference>
<organism evidence="1 2">
    <name type="scientific">Schistosoma margrebowiei</name>
    <dbReference type="NCBI Taxonomy" id="48269"/>
    <lineage>
        <taxon>Eukaryota</taxon>
        <taxon>Metazoa</taxon>
        <taxon>Spiralia</taxon>
        <taxon>Lophotrochozoa</taxon>
        <taxon>Platyhelminthes</taxon>
        <taxon>Trematoda</taxon>
        <taxon>Digenea</taxon>
        <taxon>Strigeidida</taxon>
        <taxon>Schistosomatoidea</taxon>
        <taxon>Schistosomatidae</taxon>
        <taxon>Schistosoma</taxon>
    </lineage>
</organism>
<accession>A0A183LB20</accession>
<dbReference type="AlphaFoldDB" id="A0A183LB20"/>
<evidence type="ECO:0000313" key="2">
    <source>
        <dbReference type="Proteomes" id="UP000277204"/>
    </source>
</evidence>
<protein>
    <submittedName>
        <fullName evidence="1">Uncharacterized protein</fullName>
    </submittedName>
</protein>
<dbReference type="EMBL" id="UZAI01000203">
    <property type="protein sequence ID" value="VDO49881.1"/>
    <property type="molecule type" value="Genomic_DNA"/>
</dbReference>